<dbReference type="GO" id="GO:0030247">
    <property type="term" value="F:polysaccharide binding"/>
    <property type="evidence" value="ECO:0007669"/>
    <property type="project" value="InterPro"/>
</dbReference>
<sequence>MEGCEHKCGDVRIPFPFGIGANCSMNKWYVVDCISSTPYLHALNHLEILGVDLENQTVTVNTPVISDCSETKSIDLGRSPFYFSKLQNIFVHEGCGNAVMTDHGRSITGCSTTCGNDSVSHTNNCLGMGCCQATLPHHLKSYNINITDGVSNRACKSAFLVDEASYLEGKFSIGENKSYVPISLLWTLAFSDLETLICYAFLDKLEVDLGNGTTVDSWKCRYSIPSNMEGNAYLIDGCESRFDSEECLRCKDAGGFCYNVPIYGVDGLVAEKKERCCSSWSKVKVDVGNDTLVESLKCLEVEYGKVDVNAYLADGFEEECATCRDGTGGSCSYDLIYDVQGLVTRKVFSCIPGQSKVHESKSSQAVILGVSVSIGILVLVATIYLMHKEIKKTKERIQRKMSSMEEGNVLPIFDSMVVKEGSKDVLLALANLAMRCLNMNGKYRPTMMEVVSELETIRTSHIPSTD</sequence>
<evidence type="ECO:0000313" key="11">
    <source>
        <dbReference type="Proteomes" id="UP001229421"/>
    </source>
</evidence>
<keyword evidence="6" id="KW-0325">Glycoprotein</keyword>
<evidence type="ECO:0000259" key="9">
    <source>
        <dbReference type="Pfam" id="PF13947"/>
    </source>
</evidence>
<keyword evidence="2" id="KW-0418">Kinase</keyword>
<keyword evidence="7" id="KW-0812">Transmembrane</keyword>
<dbReference type="PANTHER" id="PTHR33491">
    <property type="entry name" value="OSJNBA0016N04.9 PROTEIN"/>
    <property type="match status" value="1"/>
</dbReference>
<keyword evidence="7" id="KW-1133">Transmembrane helix</keyword>
<keyword evidence="2" id="KW-0723">Serine/threonine-protein kinase</keyword>
<organism evidence="10 11">
    <name type="scientific">Tagetes erecta</name>
    <name type="common">African marigold</name>
    <dbReference type="NCBI Taxonomy" id="13708"/>
    <lineage>
        <taxon>Eukaryota</taxon>
        <taxon>Viridiplantae</taxon>
        <taxon>Streptophyta</taxon>
        <taxon>Embryophyta</taxon>
        <taxon>Tracheophyta</taxon>
        <taxon>Spermatophyta</taxon>
        <taxon>Magnoliopsida</taxon>
        <taxon>eudicotyledons</taxon>
        <taxon>Gunneridae</taxon>
        <taxon>Pentapetalae</taxon>
        <taxon>asterids</taxon>
        <taxon>campanulids</taxon>
        <taxon>Asterales</taxon>
        <taxon>Asteraceae</taxon>
        <taxon>Asteroideae</taxon>
        <taxon>Heliantheae alliance</taxon>
        <taxon>Tageteae</taxon>
        <taxon>Tagetes</taxon>
    </lineage>
</organism>
<evidence type="ECO:0000256" key="6">
    <source>
        <dbReference type="ARBA" id="ARBA00023180"/>
    </source>
</evidence>
<accession>A0AAD8NJZ4</accession>
<dbReference type="EMBL" id="JAUHHV010000010">
    <property type="protein sequence ID" value="KAK1410823.1"/>
    <property type="molecule type" value="Genomic_DNA"/>
</dbReference>
<reference evidence="10" key="1">
    <citation type="journal article" date="2023" name="bioRxiv">
        <title>Improved chromosome-level genome assembly for marigold (Tagetes erecta).</title>
        <authorList>
            <person name="Jiang F."/>
            <person name="Yuan L."/>
            <person name="Wang S."/>
            <person name="Wang H."/>
            <person name="Xu D."/>
            <person name="Wang A."/>
            <person name="Fan W."/>
        </authorList>
    </citation>
    <scope>NUCLEOTIDE SEQUENCE</scope>
    <source>
        <strain evidence="10">WSJ</strain>
        <tissue evidence="10">Leaf</tissue>
    </source>
</reference>
<dbReference type="Pfam" id="PF08488">
    <property type="entry name" value="WAK"/>
    <property type="match status" value="1"/>
</dbReference>
<evidence type="ECO:0000256" key="5">
    <source>
        <dbReference type="ARBA" id="ARBA00023157"/>
    </source>
</evidence>
<dbReference type="Proteomes" id="UP001229421">
    <property type="component" value="Unassembled WGS sequence"/>
</dbReference>
<keyword evidence="4" id="KW-0732">Signal</keyword>
<keyword evidence="7" id="KW-0472">Membrane</keyword>
<evidence type="ECO:0000256" key="1">
    <source>
        <dbReference type="ARBA" id="ARBA00004479"/>
    </source>
</evidence>
<dbReference type="InterPro" id="IPR025287">
    <property type="entry name" value="WAK_GUB"/>
</dbReference>
<evidence type="ECO:0000256" key="7">
    <source>
        <dbReference type="SAM" id="Phobius"/>
    </source>
</evidence>
<proteinExistence type="predicted"/>
<keyword evidence="3" id="KW-0808">Transferase</keyword>
<dbReference type="GO" id="GO:0016020">
    <property type="term" value="C:membrane"/>
    <property type="evidence" value="ECO:0007669"/>
    <property type="project" value="UniProtKB-SubCell"/>
</dbReference>
<dbReference type="Pfam" id="PF13947">
    <property type="entry name" value="GUB_WAK_bind"/>
    <property type="match status" value="1"/>
</dbReference>
<gene>
    <name evidence="10" type="ORF">QVD17_37364</name>
</gene>
<evidence type="ECO:0000256" key="2">
    <source>
        <dbReference type="ARBA" id="ARBA00022527"/>
    </source>
</evidence>
<dbReference type="Gene3D" id="1.10.510.10">
    <property type="entry name" value="Transferase(Phosphotransferase) domain 1"/>
    <property type="match status" value="1"/>
</dbReference>
<name>A0AAD8NJZ4_TARER</name>
<evidence type="ECO:0000313" key="10">
    <source>
        <dbReference type="EMBL" id="KAK1410823.1"/>
    </source>
</evidence>
<dbReference type="InterPro" id="IPR013695">
    <property type="entry name" value="WAK"/>
</dbReference>
<dbReference type="AlphaFoldDB" id="A0AAD8NJZ4"/>
<comment type="subcellular location">
    <subcellularLocation>
        <location evidence="1">Membrane</location>
        <topology evidence="1">Single-pass type I membrane protein</topology>
    </subcellularLocation>
</comment>
<evidence type="ECO:0000256" key="3">
    <source>
        <dbReference type="ARBA" id="ARBA00022679"/>
    </source>
</evidence>
<comment type="caution">
    <text evidence="10">The sequence shown here is derived from an EMBL/GenBank/DDBJ whole genome shotgun (WGS) entry which is preliminary data.</text>
</comment>
<evidence type="ECO:0000259" key="8">
    <source>
        <dbReference type="Pfam" id="PF08488"/>
    </source>
</evidence>
<feature type="domain" description="Wall-associated receptor kinase" evidence="8">
    <location>
        <begin position="124"/>
        <end position="192"/>
    </location>
</feature>
<feature type="transmembrane region" description="Helical" evidence="7">
    <location>
        <begin position="365"/>
        <end position="386"/>
    </location>
</feature>
<feature type="domain" description="Wall-associated receptor kinase galacturonan-binding" evidence="9">
    <location>
        <begin position="4"/>
        <end position="61"/>
    </location>
</feature>
<keyword evidence="5" id="KW-1015">Disulfide bond</keyword>
<keyword evidence="11" id="KW-1185">Reference proteome</keyword>
<dbReference type="GO" id="GO:0004674">
    <property type="term" value="F:protein serine/threonine kinase activity"/>
    <property type="evidence" value="ECO:0007669"/>
    <property type="project" value="UniProtKB-KW"/>
</dbReference>
<protein>
    <submittedName>
        <fullName evidence="10">Uncharacterized protein</fullName>
    </submittedName>
</protein>
<evidence type="ECO:0000256" key="4">
    <source>
        <dbReference type="ARBA" id="ARBA00022729"/>
    </source>
</evidence>